<proteinExistence type="predicted"/>
<organism evidence="9">
    <name type="scientific">Trypanosoma brucei</name>
    <dbReference type="NCBI Taxonomy" id="5691"/>
    <lineage>
        <taxon>Eukaryota</taxon>
        <taxon>Discoba</taxon>
        <taxon>Euglenozoa</taxon>
        <taxon>Kinetoplastea</taxon>
        <taxon>Metakinetoplastina</taxon>
        <taxon>Trypanosomatida</taxon>
        <taxon>Trypanosomatidae</taxon>
        <taxon>Trypanosoma</taxon>
    </lineage>
</organism>
<keyword evidence="6" id="KW-0325">Glycoprotein</keyword>
<sequence>MTSRKVWHAFVVTLVNVLTAGQAEHVDKATSKVTTACSAAQYLHKLANKLQRGRPSAQELSKRARQAAMAYRIKAALTQNQQDQVAFLAMAAVTEQQIAQVEQEAVLAAETYNRAIRLVKQQEAAMLTLHRAASKGAALTATAHTASTSLGGASSIKACASTATVTLATDNCTLDTDTTEIKTAEIDENQHTKINIMDVTKTTTTYTVTAYCKGTVSNNPIASPTLAGGCIETGTDFGSDGSNYAAATLAHKQITYTPLEVNLYADKHKGACTEITKGQTYTEYDQSTLANALCSLRKAPKPTYTPIHRRLWTAVTADAKLLQALTDLINQGSKAPTEPQAKKGLTDTYLGSDQNVFKAQITDSIEKAPLNLKVRETTFDKTIFETAGSDGAATVLTYFQGKQLICSRAAATATRKPQATEETKLADCKGTEEDNCNKEKCDSKEEKCQVKVTKAGGTDGKTNITESNSFVINNAPLLLAFLILA</sequence>
<evidence type="ECO:0000256" key="4">
    <source>
        <dbReference type="ARBA" id="ARBA00022622"/>
    </source>
</evidence>
<dbReference type="GO" id="GO:0098552">
    <property type="term" value="C:side of membrane"/>
    <property type="evidence" value="ECO:0007669"/>
    <property type="project" value="UniProtKB-KW"/>
</dbReference>
<dbReference type="VEuPathDB" id="TriTrypDB:Tb11.1720"/>
<evidence type="ECO:0000256" key="7">
    <source>
        <dbReference type="ARBA" id="ARBA00023288"/>
    </source>
</evidence>
<keyword evidence="4" id="KW-0336">GPI-anchor</keyword>
<name>A0A1J0R5S2_9TRYP</name>
<dbReference type="SUPFAM" id="SSF58087">
    <property type="entry name" value="Variant surface glycoprotein (N-terminal domain)"/>
    <property type="match status" value="1"/>
</dbReference>
<dbReference type="EMBL" id="KX699205">
    <property type="protein sequence ID" value="APD73161.1"/>
    <property type="molecule type" value="Genomic_DNA"/>
</dbReference>
<evidence type="ECO:0000256" key="5">
    <source>
        <dbReference type="ARBA" id="ARBA00023136"/>
    </source>
</evidence>
<evidence type="ECO:0000256" key="6">
    <source>
        <dbReference type="ARBA" id="ARBA00023180"/>
    </source>
</evidence>
<dbReference type="GO" id="GO:0005886">
    <property type="term" value="C:plasma membrane"/>
    <property type="evidence" value="ECO:0007669"/>
    <property type="project" value="UniProtKB-SubCell"/>
</dbReference>
<evidence type="ECO:0000313" key="9">
    <source>
        <dbReference type="EMBL" id="APD73161.1"/>
    </source>
</evidence>
<keyword evidence="3" id="KW-1003">Cell membrane</keyword>
<dbReference type="AlphaFoldDB" id="A0A1J0R5S2"/>
<evidence type="ECO:0000256" key="2">
    <source>
        <dbReference type="ARBA" id="ARBA00004609"/>
    </source>
</evidence>
<evidence type="ECO:0000256" key="1">
    <source>
        <dbReference type="ARBA" id="ARBA00002523"/>
    </source>
</evidence>
<dbReference type="InterPro" id="IPR027446">
    <property type="entry name" value="VSG_C_dom_sf"/>
</dbReference>
<keyword evidence="8" id="KW-0732">Signal</keyword>
<keyword evidence="7" id="KW-0449">Lipoprotein</keyword>
<keyword evidence="5" id="KW-0472">Membrane</keyword>
<comment type="function">
    <text evidence="1">VSG forms a coat on the surface of the parasite. The trypanosome evades the immune response of the host by expressing a series of antigenically distinct VSGs from an estimated 1000 VSG genes.</text>
</comment>
<evidence type="ECO:0000256" key="8">
    <source>
        <dbReference type="SAM" id="SignalP"/>
    </source>
</evidence>
<feature type="signal peptide" evidence="8">
    <location>
        <begin position="1"/>
        <end position="23"/>
    </location>
</feature>
<dbReference type="VEuPathDB" id="TriTrypDB:Tb427_000419900"/>
<feature type="chain" id="PRO_5009615312" evidence="8">
    <location>
        <begin position="24"/>
        <end position="485"/>
    </location>
</feature>
<evidence type="ECO:0000256" key="3">
    <source>
        <dbReference type="ARBA" id="ARBA00022475"/>
    </source>
</evidence>
<dbReference type="SUPFAM" id="SSF118251">
    <property type="entry name" value="Variant surface glycoprotein MITAT 1.2, VSG 221, C-terminal domain"/>
    <property type="match status" value="1"/>
</dbReference>
<reference evidence="9" key="1">
    <citation type="submission" date="2016-08" db="EMBL/GenBank/DDBJ databases">
        <title>VSG repertoire of Trypanosoma brucei EATRO 1125.</title>
        <authorList>
            <person name="Cross G.A."/>
        </authorList>
    </citation>
    <scope>NUCLEOTIDE SEQUENCE</scope>
    <source>
        <strain evidence="9">EATRO 1125</strain>
    </source>
</reference>
<comment type="subcellular location">
    <subcellularLocation>
        <location evidence="2">Cell membrane</location>
        <topology evidence="2">Lipid-anchor</topology>
        <topology evidence="2">GPI-anchor</topology>
    </subcellularLocation>
</comment>
<protein>
    <submittedName>
        <fullName evidence="9">Variant surface glycoprotein 1125.357</fullName>
    </submittedName>
</protein>
<accession>A0A1J0R5S2</accession>